<gene>
    <name evidence="11" type="ORF">QQ008_20450</name>
</gene>
<name>A0ABT8KTS5_9BACT</name>
<sequence>MDIQMAYCDSPLGLIEISATEKGIRSVGFVEAQASFESSDNKHLSKCKKELEEYFNGERRNFTVSLDWKGTDFQKSVWDILMEIPYSKTISYMDIAKRLDNLKAIRAVGSANGRNKIAIIVPCHRVIGSDGQLTGYAAGLPRKEWLLKHEGNPAFSQNQMTLF</sequence>
<dbReference type="GO" id="GO:0032259">
    <property type="term" value="P:methylation"/>
    <property type="evidence" value="ECO:0007669"/>
    <property type="project" value="UniProtKB-KW"/>
</dbReference>
<evidence type="ECO:0000259" key="9">
    <source>
        <dbReference type="Pfam" id="PF01035"/>
    </source>
</evidence>
<protein>
    <recommendedName>
        <fullName evidence="8">Methylated-DNA--protein-cysteine methyltransferase</fullName>
        <ecNumber evidence="8">2.1.1.63</ecNumber>
    </recommendedName>
    <alternativeName>
        <fullName evidence="8">6-O-methylguanine-DNA methyltransferase</fullName>
        <shortName evidence="8">MGMT</shortName>
    </alternativeName>
    <alternativeName>
        <fullName evidence="8">O-6-methylguanine-DNA-alkyltransferase</fullName>
    </alternativeName>
</protein>
<feature type="active site" description="Nucleophile; methyl group acceptor" evidence="8">
    <location>
        <position position="123"/>
    </location>
</feature>
<dbReference type="InterPro" id="IPR036217">
    <property type="entry name" value="MethylDNA_cys_MeTrfase_DNAb"/>
</dbReference>
<dbReference type="InterPro" id="IPR001497">
    <property type="entry name" value="MethylDNA_cys_MeTrfase_AS"/>
</dbReference>
<comment type="subcellular location">
    <subcellularLocation>
        <location evidence="8">Cytoplasm</location>
    </subcellularLocation>
</comment>
<evidence type="ECO:0000259" key="10">
    <source>
        <dbReference type="Pfam" id="PF02870"/>
    </source>
</evidence>
<comment type="caution">
    <text evidence="11">The sequence shown here is derived from an EMBL/GenBank/DDBJ whole genome shotgun (WGS) entry which is preliminary data.</text>
</comment>
<evidence type="ECO:0000256" key="6">
    <source>
        <dbReference type="ARBA" id="ARBA00023204"/>
    </source>
</evidence>
<dbReference type="InterPro" id="IPR014048">
    <property type="entry name" value="MethylDNA_cys_MeTrfase_DNA-bd"/>
</dbReference>
<keyword evidence="4 8" id="KW-0808">Transferase</keyword>
<dbReference type="SUPFAM" id="SSF46767">
    <property type="entry name" value="Methylated DNA-protein cysteine methyltransferase, C-terminal domain"/>
    <property type="match status" value="1"/>
</dbReference>
<dbReference type="SUPFAM" id="SSF53155">
    <property type="entry name" value="Methylated DNA-protein cysteine methyltransferase domain"/>
    <property type="match status" value="1"/>
</dbReference>
<organism evidence="11 12">
    <name type="scientific">Splendidivirga corallicola</name>
    <dbReference type="NCBI Taxonomy" id="3051826"/>
    <lineage>
        <taxon>Bacteria</taxon>
        <taxon>Pseudomonadati</taxon>
        <taxon>Bacteroidota</taxon>
        <taxon>Cytophagia</taxon>
        <taxon>Cytophagales</taxon>
        <taxon>Splendidivirgaceae</taxon>
        <taxon>Splendidivirga</taxon>
    </lineage>
</organism>
<dbReference type="InterPro" id="IPR008332">
    <property type="entry name" value="MethylG_MeTrfase_N"/>
</dbReference>
<comment type="catalytic activity">
    <reaction evidence="7 8">
        <text>a 6-O-methyl-2'-deoxyguanosine in DNA + L-cysteinyl-[protein] = S-methyl-L-cysteinyl-[protein] + a 2'-deoxyguanosine in DNA</text>
        <dbReference type="Rhea" id="RHEA:24000"/>
        <dbReference type="Rhea" id="RHEA-COMP:10131"/>
        <dbReference type="Rhea" id="RHEA-COMP:10132"/>
        <dbReference type="Rhea" id="RHEA-COMP:11367"/>
        <dbReference type="Rhea" id="RHEA-COMP:11368"/>
        <dbReference type="ChEBI" id="CHEBI:29950"/>
        <dbReference type="ChEBI" id="CHEBI:82612"/>
        <dbReference type="ChEBI" id="CHEBI:85445"/>
        <dbReference type="ChEBI" id="CHEBI:85448"/>
        <dbReference type="EC" id="2.1.1.63"/>
    </reaction>
</comment>
<reference evidence="11" key="1">
    <citation type="submission" date="2023-06" db="EMBL/GenBank/DDBJ databases">
        <title>Genomic of Parafulvivirga corallium.</title>
        <authorList>
            <person name="Wang G."/>
        </authorList>
    </citation>
    <scope>NUCLEOTIDE SEQUENCE</scope>
    <source>
        <strain evidence="11">BMA10</strain>
    </source>
</reference>
<keyword evidence="12" id="KW-1185">Reference proteome</keyword>
<keyword evidence="5 8" id="KW-0227">DNA damage</keyword>
<feature type="domain" description="Methylated-DNA-[protein]-cysteine S-methyltransferase DNA binding" evidence="9">
    <location>
        <begin position="72"/>
        <end position="151"/>
    </location>
</feature>
<dbReference type="Gene3D" id="3.30.160.70">
    <property type="entry name" value="Methylated DNA-protein cysteine methyltransferase domain"/>
    <property type="match status" value="1"/>
</dbReference>
<evidence type="ECO:0000256" key="8">
    <source>
        <dbReference type="HAMAP-Rule" id="MF_00772"/>
    </source>
</evidence>
<dbReference type="InterPro" id="IPR036631">
    <property type="entry name" value="MGMT_N_sf"/>
</dbReference>
<dbReference type="EC" id="2.1.1.63" evidence="8"/>
<dbReference type="HAMAP" id="MF_00772">
    <property type="entry name" value="OGT"/>
    <property type="match status" value="1"/>
</dbReference>
<evidence type="ECO:0000256" key="2">
    <source>
        <dbReference type="ARBA" id="ARBA00022490"/>
    </source>
</evidence>
<evidence type="ECO:0000256" key="4">
    <source>
        <dbReference type="ARBA" id="ARBA00022679"/>
    </source>
</evidence>
<comment type="miscellaneous">
    <text evidence="8">This enzyme catalyzes only one turnover and therefore is not strictly catalytic. According to one definition, an enzyme is a biocatalyst that acts repeatedly and over many reaction cycles.</text>
</comment>
<dbReference type="Gene3D" id="1.10.10.10">
    <property type="entry name" value="Winged helix-like DNA-binding domain superfamily/Winged helix DNA-binding domain"/>
    <property type="match status" value="1"/>
</dbReference>
<dbReference type="Proteomes" id="UP001172082">
    <property type="component" value="Unassembled WGS sequence"/>
</dbReference>
<evidence type="ECO:0000256" key="3">
    <source>
        <dbReference type="ARBA" id="ARBA00022603"/>
    </source>
</evidence>
<comment type="catalytic activity">
    <reaction evidence="1 8">
        <text>a 4-O-methyl-thymidine in DNA + L-cysteinyl-[protein] = a thymidine in DNA + S-methyl-L-cysteinyl-[protein]</text>
        <dbReference type="Rhea" id="RHEA:53428"/>
        <dbReference type="Rhea" id="RHEA-COMP:10131"/>
        <dbReference type="Rhea" id="RHEA-COMP:10132"/>
        <dbReference type="Rhea" id="RHEA-COMP:13555"/>
        <dbReference type="Rhea" id="RHEA-COMP:13556"/>
        <dbReference type="ChEBI" id="CHEBI:29950"/>
        <dbReference type="ChEBI" id="CHEBI:82612"/>
        <dbReference type="ChEBI" id="CHEBI:137386"/>
        <dbReference type="ChEBI" id="CHEBI:137387"/>
        <dbReference type="EC" id="2.1.1.63"/>
    </reaction>
</comment>
<dbReference type="RefSeq" id="WP_346753796.1">
    <property type="nucleotide sequence ID" value="NZ_JAUJEA010000008.1"/>
</dbReference>
<proteinExistence type="inferred from homology"/>
<dbReference type="PROSITE" id="PS00374">
    <property type="entry name" value="MGMT"/>
    <property type="match status" value="1"/>
</dbReference>
<dbReference type="Pfam" id="PF02870">
    <property type="entry name" value="Methyltransf_1N"/>
    <property type="match status" value="1"/>
</dbReference>
<dbReference type="InterPro" id="IPR036388">
    <property type="entry name" value="WH-like_DNA-bd_sf"/>
</dbReference>
<dbReference type="Pfam" id="PF01035">
    <property type="entry name" value="DNA_binding_1"/>
    <property type="match status" value="1"/>
</dbReference>
<dbReference type="InterPro" id="IPR023546">
    <property type="entry name" value="MGMT"/>
</dbReference>
<dbReference type="NCBIfam" id="TIGR00589">
    <property type="entry name" value="ogt"/>
    <property type="match status" value="1"/>
</dbReference>
<feature type="domain" description="Methylguanine DNA methyltransferase ribonuclease-like" evidence="10">
    <location>
        <begin position="6"/>
        <end position="67"/>
    </location>
</feature>
<dbReference type="EMBL" id="JAUJEA010000008">
    <property type="protein sequence ID" value="MDN5203773.1"/>
    <property type="molecule type" value="Genomic_DNA"/>
</dbReference>
<comment type="function">
    <text evidence="8">Involved in the cellular defense against the biological effects of O6-methylguanine (O6-MeG) and O4-methylthymine (O4-MeT) in DNA. Repairs the methylated nucleobase in DNA by stoichiometrically transferring the methyl group to a cysteine residue in the enzyme. This is a suicide reaction: the enzyme is irreversibly inactivated.</text>
</comment>
<evidence type="ECO:0000256" key="7">
    <source>
        <dbReference type="ARBA" id="ARBA00049348"/>
    </source>
</evidence>
<dbReference type="GO" id="GO:0003908">
    <property type="term" value="F:methylated-DNA-[protein]-cysteine S-methyltransferase activity"/>
    <property type="evidence" value="ECO:0007669"/>
    <property type="project" value="UniProtKB-EC"/>
</dbReference>
<evidence type="ECO:0000313" key="11">
    <source>
        <dbReference type="EMBL" id="MDN5203773.1"/>
    </source>
</evidence>
<evidence type="ECO:0000256" key="1">
    <source>
        <dbReference type="ARBA" id="ARBA00001286"/>
    </source>
</evidence>
<dbReference type="PANTHER" id="PTHR10815">
    <property type="entry name" value="METHYLATED-DNA--PROTEIN-CYSTEINE METHYLTRANSFERASE"/>
    <property type="match status" value="1"/>
</dbReference>
<dbReference type="PANTHER" id="PTHR10815:SF13">
    <property type="entry name" value="METHYLATED-DNA--PROTEIN-CYSTEINE METHYLTRANSFERASE"/>
    <property type="match status" value="1"/>
</dbReference>
<keyword evidence="3 8" id="KW-0489">Methyltransferase</keyword>
<keyword evidence="2 8" id="KW-0963">Cytoplasm</keyword>
<keyword evidence="6 8" id="KW-0234">DNA repair</keyword>
<dbReference type="CDD" id="cd06445">
    <property type="entry name" value="ATase"/>
    <property type="match status" value="1"/>
</dbReference>
<accession>A0ABT8KTS5</accession>
<evidence type="ECO:0000313" key="12">
    <source>
        <dbReference type="Proteomes" id="UP001172082"/>
    </source>
</evidence>
<comment type="similarity">
    <text evidence="8">Belongs to the MGMT family.</text>
</comment>
<evidence type="ECO:0000256" key="5">
    <source>
        <dbReference type="ARBA" id="ARBA00022763"/>
    </source>
</evidence>